<evidence type="ECO:0000313" key="2">
    <source>
        <dbReference type="EMBL" id="ODM97451.1"/>
    </source>
</evidence>
<dbReference type="EMBL" id="LJIJ01000441">
    <property type="protein sequence ID" value="ODM97451.1"/>
    <property type="molecule type" value="Genomic_DNA"/>
</dbReference>
<organism evidence="2 3">
    <name type="scientific">Orchesella cincta</name>
    <name type="common">Springtail</name>
    <name type="synonym">Podura cincta</name>
    <dbReference type="NCBI Taxonomy" id="48709"/>
    <lineage>
        <taxon>Eukaryota</taxon>
        <taxon>Metazoa</taxon>
        <taxon>Ecdysozoa</taxon>
        <taxon>Arthropoda</taxon>
        <taxon>Hexapoda</taxon>
        <taxon>Collembola</taxon>
        <taxon>Entomobryomorpha</taxon>
        <taxon>Entomobryoidea</taxon>
        <taxon>Orchesellidae</taxon>
        <taxon>Orchesellinae</taxon>
        <taxon>Orchesella</taxon>
    </lineage>
</organism>
<evidence type="ECO:0000256" key="1">
    <source>
        <dbReference type="SAM" id="MobiDB-lite"/>
    </source>
</evidence>
<gene>
    <name evidence="2" type="ORF">Ocin01_09229</name>
</gene>
<evidence type="ECO:0000313" key="3">
    <source>
        <dbReference type="Proteomes" id="UP000094527"/>
    </source>
</evidence>
<name>A0A1D2MWZ7_ORCCI</name>
<dbReference type="AlphaFoldDB" id="A0A1D2MWZ7"/>
<keyword evidence="3" id="KW-1185">Reference proteome</keyword>
<protein>
    <submittedName>
        <fullName evidence="2">Uncharacterized protein</fullName>
    </submittedName>
</protein>
<feature type="region of interest" description="Disordered" evidence="1">
    <location>
        <begin position="1"/>
        <end position="125"/>
    </location>
</feature>
<feature type="compositionally biased region" description="Acidic residues" evidence="1">
    <location>
        <begin position="1"/>
        <end position="10"/>
    </location>
</feature>
<reference evidence="2 3" key="1">
    <citation type="journal article" date="2016" name="Genome Biol. Evol.">
        <title>Gene Family Evolution Reflects Adaptation to Soil Environmental Stressors in the Genome of the Collembolan Orchesella cincta.</title>
        <authorList>
            <person name="Faddeeva-Vakhrusheva A."/>
            <person name="Derks M.F."/>
            <person name="Anvar S.Y."/>
            <person name="Agamennone V."/>
            <person name="Suring W."/>
            <person name="Smit S."/>
            <person name="van Straalen N.M."/>
            <person name="Roelofs D."/>
        </authorList>
    </citation>
    <scope>NUCLEOTIDE SEQUENCE [LARGE SCALE GENOMIC DNA]</scope>
    <source>
        <tissue evidence="2">Mixed pool</tissue>
    </source>
</reference>
<dbReference type="Proteomes" id="UP000094527">
    <property type="component" value="Unassembled WGS sequence"/>
</dbReference>
<accession>A0A1D2MWZ7</accession>
<proteinExistence type="predicted"/>
<sequence length="125" mass="13728">MVLEVSEQETETSPGAARRTMSFDKGSINRPKLTRMPNATEEEEPHCSHSSNNSNHHHNHNNRGVGSNSNSDHLNVEDGITSDNDYVSATSSQAESVYLSLERPLKVTVSSKEGDRSSGGNYRKL</sequence>
<feature type="compositionally biased region" description="Low complexity" evidence="1">
    <location>
        <begin position="62"/>
        <end position="71"/>
    </location>
</feature>
<feature type="compositionally biased region" description="Polar residues" evidence="1">
    <location>
        <begin position="81"/>
        <end position="95"/>
    </location>
</feature>
<comment type="caution">
    <text evidence="2">The sequence shown here is derived from an EMBL/GenBank/DDBJ whole genome shotgun (WGS) entry which is preliminary data.</text>
</comment>